<dbReference type="InterPro" id="IPR036894">
    <property type="entry name" value="YbaB-like_sf"/>
</dbReference>
<dbReference type="STRING" id="200378.SAMN05216553_10467"/>
<proteinExistence type="predicted"/>
<dbReference type="Gene3D" id="3.30.1310.10">
    <property type="entry name" value="Nucleoid-associated protein YbaB-like domain"/>
    <property type="match status" value="1"/>
</dbReference>
<evidence type="ECO:0008006" key="4">
    <source>
        <dbReference type="Google" id="ProtNLM"/>
    </source>
</evidence>
<feature type="compositionally biased region" description="Basic and acidic residues" evidence="1">
    <location>
        <begin position="1"/>
        <end position="16"/>
    </location>
</feature>
<organism evidence="2 3">
    <name type="scientific">Lentzea fradiae</name>
    <dbReference type="NCBI Taxonomy" id="200378"/>
    <lineage>
        <taxon>Bacteria</taxon>
        <taxon>Bacillati</taxon>
        <taxon>Actinomycetota</taxon>
        <taxon>Actinomycetes</taxon>
        <taxon>Pseudonocardiales</taxon>
        <taxon>Pseudonocardiaceae</taxon>
        <taxon>Lentzea</taxon>
    </lineage>
</organism>
<dbReference type="EMBL" id="FNCC01000004">
    <property type="protein sequence ID" value="SDF89627.1"/>
    <property type="molecule type" value="Genomic_DNA"/>
</dbReference>
<reference evidence="3" key="1">
    <citation type="submission" date="2016-10" db="EMBL/GenBank/DDBJ databases">
        <authorList>
            <person name="Varghese N."/>
            <person name="Submissions S."/>
        </authorList>
    </citation>
    <scope>NUCLEOTIDE SEQUENCE [LARGE SCALE GENOMIC DNA]</scope>
    <source>
        <strain evidence="3">CGMCC 4.3506</strain>
    </source>
</reference>
<dbReference type="RefSeq" id="WP_245743872.1">
    <property type="nucleotide sequence ID" value="NZ_FNCC01000004.1"/>
</dbReference>
<evidence type="ECO:0000313" key="3">
    <source>
        <dbReference type="Proteomes" id="UP000199623"/>
    </source>
</evidence>
<gene>
    <name evidence="2" type="ORF">SAMN05216553_10467</name>
</gene>
<keyword evidence="3" id="KW-1185">Reference proteome</keyword>
<feature type="region of interest" description="Disordered" evidence="1">
    <location>
        <begin position="1"/>
        <end position="37"/>
    </location>
</feature>
<name>A0A1G7PTH4_9PSEU</name>
<dbReference type="Proteomes" id="UP000199623">
    <property type="component" value="Unassembled WGS sequence"/>
</dbReference>
<evidence type="ECO:0000256" key="1">
    <source>
        <dbReference type="SAM" id="MobiDB-lite"/>
    </source>
</evidence>
<protein>
    <recommendedName>
        <fullName evidence="4">YbaB/EbfC DNA-binding family protein</fullName>
    </recommendedName>
</protein>
<evidence type="ECO:0000313" key="2">
    <source>
        <dbReference type="EMBL" id="SDF89627.1"/>
    </source>
</evidence>
<accession>A0A1G7PTH4</accession>
<dbReference type="AlphaFoldDB" id="A0A1G7PTH4"/>
<sequence>MDDEVERAARKVREVEQAVSEHVTRSGPVTGRASSPDGAVTVVATPGGAPSQITVSPSSLRMGPHGLAAEIMRVAEKARRDANSRLHQTLSRVVDARELTALGFELSRDDDEQGWRP</sequence>